<gene>
    <name evidence="1" type="ORF">OCH7691_03251</name>
</gene>
<dbReference type="Proteomes" id="UP000193200">
    <property type="component" value="Unassembled WGS sequence"/>
</dbReference>
<dbReference type="OrthoDB" id="9342581at2"/>
<reference evidence="1 2" key="1">
    <citation type="submission" date="2017-03" db="EMBL/GenBank/DDBJ databases">
        <authorList>
            <person name="Afonso C.L."/>
            <person name="Miller P.J."/>
            <person name="Scott M.A."/>
            <person name="Spackman E."/>
            <person name="Goraichik I."/>
            <person name="Dimitrov K.M."/>
            <person name="Suarez D.L."/>
            <person name="Swayne D.E."/>
        </authorList>
    </citation>
    <scope>NUCLEOTIDE SEQUENCE [LARGE SCALE GENOMIC DNA]</scope>
    <source>
        <strain evidence="1 2">CECT 7691</strain>
    </source>
</reference>
<evidence type="ECO:0000313" key="2">
    <source>
        <dbReference type="Proteomes" id="UP000193200"/>
    </source>
</evidence>
<evidence type="ECO:0000313" key="1">
    <source>
        <dbReference type="EMBL" id="SLN70145.1"/>
    </source>
</evidence>
<name>A0A1Y5TS34_9PROT</name>
<dbReference type="InterPro" id="IPR046575">
    <property type="entry name" value="DUF6635"/>
</dbReference>
<organism evidence="1 2">
    <name type="scientific">Oceanibacterium hippocampi</name>
    <dbReference type="NCBI Taxonomy" id="745714"/>
    <lineage>
        <taxon>Bacteria</taxon>
        <taxon>Pseudomonadati</taxon>
        <taxon>Pseudomonadota</taxon>
        <taxon>Alphaproteobacteria</taxon>
        <taxon>Sneathiellales</taxon>
        <taxon>Sneathiellaceae</taxon>
        <taxon>Oceanibacterium</taxon>
    </lineage>
</organism>
<keyword evidence="2" id="KW-1185">Reference proteome</keyword>
<proteinExistence type="predicted"/>
<dbReference type="AlphaFoldDB" id="A0A1Y5TS34"/>
<protein>
    <submittedName>
        <fullName evidence="1">Uncharacterized protein</fullName>
    </submittedName>
</protein>
<dbReference type="EMBL" id="FWFR01000003">
    <property type="protein sequence ID" value="SLN70145.1"/>
    <property type="molecule type" value="Genomic_DNA"/>
</dbReference>
<dbReference type="Pfam" id="PF20340">
    <property type="entry name" value="DUF6635"/>
    <property type="match status" value="2"/>
</dbReference>
<dbReference type="RefSeq" id="WP_085884613.1">
    <property type="nucleotide sequence ID" value="NZ_FWFR01000003.1"/>
</dbReference>
<sequence>MSMDEERAQTLPALPEAEIRDAYERAVGRYMAARRARLPEFIDRNFTFRGSLRLHRSALGWDVVRAPVNIALAVPRLVAMMGAGALDAAGGKGLAARLRNGRWYVPTDLMRELDWRVHTEFLELPLEQPGRRSERDALLEALLDDRAVQSALLPALAALGERAGSEDFRARLREEIDRLGGSRWASAEITTNLIVLASGAAALKSFTPGAVSLGAALAGSIAQAGAIGSFPLGATLGGLYYGVFPATAGVAATAGVTAGLILALAPLTAFAGVAADPVQRRLGLHRRRFATMLDRVEQRLLGREAARGIVADHYVARVLDIVDILQAALRAAT</sequence>
<dbReference type="InParanoid" id="A0A1Y5TS34"/>
<accession>A0A1Y5TS34</accession>